<dbReference type="Proteomes" id="UP000004848">
    <property type="component" value="Unassembled WGS sequence"/>
</dbReference>
<dbReference type="OrthoDB" id="8449249at2"/>
<protein>
    <submittedName>
        <fullName evidence="2">ParB-like nuclease domain protein</fullName>
    </submittedName>
</protein>
<comment type="caution">
    <text evidence="2">The sequence shown here is derived from an EMBL/GenBank/DDBJ whole genome shotgun (WGS) entry which is preliminary data.</text>
</comment>
<dbReference type="SMART" id="SM00470">
    <property type="entry name" value="ParB"/>
    <property type="match status" value="1"/>
</dbReference>
<name>A0P3H2_ROSAI</name>
<evidence type="ECO:0000259" key="1">
    <source>
        <dbReference type="SMART" id="SM00470"/>
    </source>
</evidence>
<accession>A0P3H2</accession>
<dbReference type="SUPFAM" id="SSF110849">
    <property type="entry name" value="ParB/Sulfiredoxin"/>
    <property type="match status" value="1"/>
</dbReference>
<dbReference type="EMBL" id="AAUW01000031">
    <property type="protein sequence ID" value="EAV40420.1"/>
    <property type="molecule type" value="Genomic_DNA"/>
</dbReference>
<evidence type="ECO:0000313" key="2">
    <source>
        <dbReference type="EMBL" id="EAV40420.1"/>
    </source>
</evidence>
<dbReference type="Gene3D" id="1.10.10.2830">
    <property type="match status" value="1"/>
</dbReference>
<dbReference type="PANTHER" id="PTHR33375">
    <property type="entry name" value="CHROMOSOME-PARTITIONING PROTEIN PARB-RELATED"/>
    <property type="match status" value="1"/>
</dbReference>
<dbReference type="Pfam" id="PF02195">
    <property type="entry name" value="ParB_N"/>
    <property type="match status" value="1"/>
</dbReference>
<dbReference type="GeneID" id="68849891"/>
<feature type="domain" description="ParB-like N-terminal" evidence="1">
    <location>
        <begin position="5"/>
        <end position="97"/>
    </location>
</feature>
<dbReference type="GO" id="GO:0005694">
    <property type="term" value="C:chromosome"/>
    <property type="evidence" value="ECO:0007669"/>
    <property type="project" value="TreeGrafter"/>
</dbReference>
<gene>
    <name evidence="2" type="ORF">SIAM614_21360</name>
</gene>
<evidence type="ECO:0000313" key="3">
    <source>
        <dbReference type="Proteomes" id="UP000004848"/>
    </source>
</evidence>
<proteinExistence type="predicted"/>
<dbReference type="InterPro" id="IPR036086">
    <property type="entry name" value="ParB/Sulfiredoxin_sf"/>
</dbReference>
<dbReference type="RefSeq" id="WP_006940100.1">
    <property type="nucleotide sequence ID" value="NZ_AAUW01000031.1"/>
</dbReference>
<dbReference type="GO" id="GO:0007059">
    <property type="term" value="P:chromosome segregation"/>
    <property type="evidence" value="ECO:0007669"/>
    <property type="project" value="TreeGrafter"/>
</dbReference>
<reference evidence="2 3" key="1">
    <citation type="submission" date="2006-05" db="EMBL/GenBank/DDBJ databases">
        <authorList>
            <person name="King G."/>
            <person name="Ferriera S."/>
            <person name="Johnson J."/>
            <person name="Kravitz S."/>
            <person name="Beeson K."/>
            <person name="Sutton G."/>
            <person name="Rogers Y.-H."/>
            <person name="Friedman R."/>
            <person name="Frazier M."/>
            <person name="Venter J.C."/>
        </authorList>
    </citation>
    <scope>NUCLEOTIDE SEQUENCE [LARGE SCALE GENOMIC DNA]</scope>
    <source>
        <strain evidence="3">ATCC 25650 / DSM 13394 / JCM 20685 / NBRC 16684 / NCIMB 2208 / IAM 12614 / B1</strain>
    </source>
</reference>
<dbReference type="InterPro" id="IPR050336">
    <property type="entry name" value="Chromosome_partition/occlusion"/>
</dbReference>
<dbReference type="PANTHER" id="PTHR33375:SF1">
    <property type="entry name" value="CHROMOSOME-PARTITIONING PROTEIN PARB-RELATED"/>
    <property type="match status" value="1"/>
</dbReference>
<dbReference type="InterPro" id="IPR003115">
    <property type="entry name" value="ParB_N"/>
</dbReference>
<dbReference type="Gene3D" id="3.90.1530.30">
    <property type="match status" value="1"/>
</dbReference>
<dbReference type="AlphaFoldDB" id="A0P3H2"/>
<dbReference type="eggNOG" id="COG1475">
    <property type="taxonomic scope" value="Bacteria"/>
</dbReference>
<sequence>MSVYQSIKLSIIETPEDRIRDVDQEWAECLRDMFKEMGQKTPIDVVQNGKRYTLVAGAHRLTAAKLARWREINARVLEPSSEHSADEMRLHEILENLGRKNFNALERCEALSELKRVYEALHPETKHGGDRKSQATKNKRENQIAIFAFCQNAAETTGLSRRTVELAIQIFRGLSPQSRERLKGTLFAEKQSDLKALADLDADVQSRVLDLILGEMPKAKSVADALIITEGRRPLTASERLLITVSDSMVKLSKVSRAAVFRQHRWEIVEQAKKEGWLDEEND</sequence>
<organism evidence="2 3">
    <name type="scientific">Roseibium aggregatum (strain ATCC 25650 / DSM 13394 / JCM 20685 / NBRC 16684 / NCIMB 2208 / IAM 12614 / B1)</name>
    <name type="common">Stappia aggregata</name>
    <dbReference type="NCBI Taxonomy" id="384765"/>
    <lineage>
        <taxon>Bacteria</taxon>
        <taxon>Pseudomonadati</taxon>
        <taxon>Pseudomonadota</taxon>
        <taxon>Alphaproteobacteria</taxon>
        <taxon>Hyphomicrobiales</taxon>
        <taxon>Stappiaceae</taxon>
        <taxon>Roseibium</taxon>
    </lineage>
</organism>